<dbReference type="RefSeq" id="YP_005087575.1">
    <property type="nucleotide sequence ID" value="NC_016659.1"/>
</dbReference>
<dbReference type="EMBL" id="GU071104">
    <property type="protein sequence ID" value="ADP00203.1"/>
    <property type="molecule type" value="Genomic_DNA"/>
</dbReference>
<keyword evidence="2" id="KW-1185">Reference proteome</keyword>
<dbReference type="KEGG" id="vg:11538185"/>
<gene>
    <name evidence="1" type="ORF">CYPG_00066</name>
</gene>
<dbReference type="GeneID" id="11538185"/>
<name>E3SP86_9CAUD</name>
<reference evidence="1 2" key="1">
    <citation type="submission" date="2009-10" db="EMBL/GenBank/DDBJ databases">
        <title>The Genome Sequence of Cyanophage NATL2A-133.</title>
        <authorList>
            <consortium name="The Broad Institute Genome Sequencing Platform"/>
            <person name="Henn M.R."/>
            <person name="Sullivan M.S."/>
            <person name="Osburne M.S."/>
            <person name="Levin J."/>
            <person name="Malboeuf C."/>
            <person name="Casali M."/>
            <person name="Russ C."/>
            <person name="Lennon N."/>
            <person name="Erlich R."/>
            <person name="Young S.K."/>
            <person name="Koehrsen M."/>
            <person name="Yandava C."/>
            <person name="Zeng Q."/>
            <person name="Alvarado L."/>
            <person name="Anderson S."/>
            <person name="Berlin A."/>
            <person name="Borenstein D."/>
            <person name="Chen Z."/>
            <person name="Engels R."/>
            <person name="Freedman E."/>
            <person name="Gellesch M."/>
            <person name="Goldberg J."/>
            <person name="Green L."/>
            <person name="Griggs A."/>
            <person name="Gujja S."/>
            <person name="Heiman D."/>
            <person name="Hepburn T."/>
            <person name="Howarth C."/>
            <person name="Jen D."/>
            <person name="Larson L."/>
            <person name="Lewis B."/>
            <person name="Mehta T."/>
            <person name="Park D."/>
            <person name="Pearson M."/>
            <person name="Roberts A."/>
            <person name="Ryan E."/>
            <person name="Saif S."/>
            <person name="Shea T."/>
            <person name="Shenoy N."/>
            <person name="Sisk P."/>
            <person name="Stolte C."/>
            <person name="Sykes S."/>
            <person name="Walk T."/>
            <person name="White J."/>
            <person name="Yu Q."/>
            <person name="Coleman M.L."/>
            <person name="Huang K.H."/>
            <person name="Weigele P.R."/>
            <person name="DeFrancesco A.S."/>
            <person name="Kern S.E."/>
            <person name="Thompson L.R."/>
            <person name="Fu R."/>
            <person name="Hombeck B."/>
            <person name="Chisholm S.W."/>
            <person name="Haas B."/>
            <person name="Nusbaum C."/>
            <person name="Galagan J."/>
            <person name="Birren B."/>
        </authorList>
    </citation>
    <scope>NUCLEOTIDE SEQUENCE [LARGE SCALE GENOMIC DNA]</scope>
    <source>
        <strain evidence="1">NATL2A-133</strain>
    </source>
</reference>
<dbReference type="Proteomes" id="UP000006533">
    <property type="component" value="Segment"/>
</dbReference>
<accession>E3SP86</accession>
<sequence length="190" mass="20790">MDKRQLLKILKEKGRYISPDGVVDITWLPDEGRGFIDIINPNDKYKFKDLKKKANFFIDNLPHGTWEFNPDTPQKGKIYKRLFPNARANPAMPNNALIFDTKPKLAQQIVGVTPAGKAARVLGISPFLGGVAKAADIYVFGESSKQFKEDPNLKTGVQAGIDAVGLIDPTPISALAGLAWSSTVNRAIGQ</sequence>
<organism evidence="1 2">
    <name type="scientific">Cyanophage NATL2A-133</name>
    <dbReference type="NCBI Taxonomy" id="445692"/>
    <lineage>
        <taxon>Viruses</taxon>
        <taxon>Duplodnaviria</taxon>
        <taxon>Heunggongvirae</taxon>
        <taxon>Uroviricota</taxon>
        <taxon>Caudoviricetes</taxon>
        <taxon>Autographivirales</taxon>
        <taxon>Sechaudvirinae</taxon>
        <taxon>Tangaroavirus</taxon>
        <taxon>Tangaroavirus NATL2A133</taxon>
    </lineage>
</organism>
<evidence type="ECO:0000313" key="1">
    <source>
        <dbReference type="EMBL" id="ADP00203.1"/>
    </source>
</evidence>
<proteinExistence type="predicted"/>
<evidence type="ECO:0000313" key="2">
    <source>
        <dbReference type="Proteomes" id="UP000006533"/>
    </source>
</evidence>
<protein>
    <submittedName>
        <fullName evidence="1">Predicted protein</fullName>
    </submittedName>
</protein>